<dbReference type="EMBL" id="JBHSNM010000001">
    <property type="protein sequence ID" value="MFC5569031.1"/>
    <property type="molecule type" value="Genomic_DNA"/>
</dbReference>
<comment type="caution">
    <text evidence="1">The sequence shown here is derived from an EMBL/GenBank/DDBJ whole genome shotgun (WGS) entry which is preliminary data.</text>
</comment>
<accession>A0ABW0SJH8</accession>
<reference evidence="2" key="1">
    <citation type="journal article" date="2019" name="Int. J. Syst. Evol. Microbiol.">
        <title>The Global Catalogue of Microorganisms (GCM) 10K type strain sequencing project: providing services to taxonomists for standard genome sequencing and annotation.</title>
        <authorList>
            <consortium name="The Broad Institute Genomics Platform"/>
            <consortium name="The Broad Institute Genome Sequencing Center for Infectious Disease"/>
            <person name="Wu L."/>
            <person name="Ma J."/>
        </authorList>
    </citation>
    <scope>NUCLEOTIDE SEQUENCE [LARGE SCALE GENOMIC DNA]</scope>
    <source>
        <strain evidence="2">KACC 11407</strain>
    </source>
</reference>
<gene>
    <name evidence="1" type="ORF">ACFPN1_02990</name>
</gene>
<sequence length="184" mass="20554">MNTETSFEITPVWKSVTPELSEELIGLWSRNKAIDDPVRARARASQAVCITRDGSGAICGVGTAIVRVLPRLRQPLYFYRQFFAPEFRGQKQTVPFFNRARRILQDYNAALATPESLGVLLELENPMLARHYTRAYEPAGDSAFIGYSPKGLQLRVSYFEGARLLPPVQLQRRTSAVAGRAGHA</sequence>
<proteinExistence type="predicted"/>
<dbReference type="RefSeq" id="WP_386752859.1">
    <property type="nucleotide sequence ID" value="NZ_JBHSNM010000001.1"/>
</dbReference>
<protein>
    <recommendedName>
        <fullName evidence="3">GNAT family N-acetyltransferase</fullName>
    </recommendedName>
</protein>
<evidence type="ECO:0008006" key="3">
    <source>
        <dbReference type="Google" id="ProtNLM"/>
    </source>
</evidence>
<dbReference type="Proteomes" id="UP001596036">
    <property type="component" value="Unassembled WGS sequence"/>
</dbReference>
<evidence type="ECO:0000313" key="1">
    <source>
        <dbReference type="EMBL" id="MFC5569031.1"/>
    </source>
</evidence>
<keyword evidence="2" id="KW-1185">Reference proteome</keyword>
<name>A0ABW0SJH8_9GAMM</name>
<evidence type="ECO:0000313" key="2">
    <source>
        <dbReference type="Proteomes" id="UP001596036"/>
    </source>
</evidence>
<organism evidence="1 2">
    <name type="scientific">Lysobacter yangpyeongensis</name>
    <dbReference type="NCBI Taxonomy" id="346182"/>
    <lineage>
        <taxon>Bacteria</taxon>
        <taxon>Pseudomonadati</taxon>
        <taxon>Pseudomonadota</taxon>
        <taxon>Gammaproteobacteria</taxon>
        <taxon>Lysobacterales</taxon>
        <taxon>Lysobacteraceae</taxon>
        <taxon>Lysobacter</taxon>
    </lineage>
</organism>